<keyword evidence="3" id="KW-0274">FAD</keyword>
<evidence type="ECO:0000313" key="7">
    <source>
        <dbReference type="Proteomes" id="UP001278766"/>
    </source>
</evidence>
<dbReference type="Proteomes" id="UP001278766">
    <property type="component" value="Unassembled WGS sequence"/>
</dbReference>
<dbReference type="InterPro" id="IPR016169">
    <property type="entry name" value="FAD-bd_PCMH_sub2"/>
</dbReference>
<dbReference type="Gene3D" id="3.30.465.10">
    <property type="match status" value="1"/>
</dbReference>
<keyword evidence="4" id="KW-0560">Oxidoreductase</keyword>
<reference evidence="6" key="2">
    <citation type="submission" date="2023-06" db="EMBL/GenBank/DDBJ databases">
        <authorList>
            <consortium name="Lawrence Berkeley National Laboratory"/>
            <person name="Haridas S."/>
            <person name="Hensen N."/>
            <person name="Bonometti L."/>
            <person name="Westerberg I."/>
            <person name="Brannstrom I.O."/>
            <person name="Guillou S."/>
            <person name="Cros-Aarteil S."/>
            <person name="Calhoun S."/>
            <person name="Kuo A."/>
            <person name="Mondo S."/>
            <person name="Pangilinan J."/>
            <person name="Riley R."/>
            <person name="Labutti K."/>
            <person name="Andreopoulos B."/>
            <person name="Lipzen A."/>
            <person name="Chen C."/>
            <person name="Yanf M."/>
            <person name="Daum C."/>
            <person name="Ng V."/>
            <person name="Clum A."/>
            <person name="Steindorff A."/>
            <person name="Ohm R."/>
            <person name="Martin F."/>
            <person name="Silar P."/>
            <person name="Natvig D."/>
            <person name="Lalanne C."/>
            <person name="Gautier V."/>
            <person name="Ament-Velasquez S.L."/>
            <person name="Kruys A."/>
            <person name="Hutchinson M.I."/>
            <person name="Powell A.J."/>
            <person name="Barry K."/>
            <person name="Miller A.N."/>
            <person name="Grigoriev I.V."/>
            <person name="Debuchy R."/>
            <person name="Gladieux P."/>
            <person name="Thoren M.H."/>
            <person name="Johannesson H."/>
        </authorList>
    </citation>
    <scope>NUCLEOTIDE SEQUENCE</scope>
    <source>
        <strain evidence="6">CBS 168.71</strain>
    </source>
</reference>
<accession>A0AAE0HIU0</accession>
<sequence>MPFPSFADCLVAALGGNSSLVAFPAQANYSAIVAPYNLDYDVVPAAVAFPHAVTQVSELVSCAVESGYKVQAKSGGHSAGNYGSTTGELSINLQNLRHFSMDPSTFVANVGPGLLLGEIDELMYNAGQRFIPHGASSLVGMGGHGTVGGAGYTWRPYGLTIDHLVEVEVVLADSAVVRASASENPDLFFAVRGAGASFGIVTDFVFQTLPSPPETISFSYLWTATDAPSRAEIFKAWQAWSTDPSLSPDIQTILAITQDSIFMGGAFFGTLDEFNALGISDILPQAQQVSADSFTSFLELSQVWGGQLGQSGREAPSFFYTKSNFFRPPTAIPDSVVDRLFEYLATADSGATSWDIEVQAGGGQNGAVPASATAFPHRDATFVLLSYAATNGSVTATTTDFLDTVHALAKSGHPDEYYGEYAGFIDARAEPEQARYNYWGSNLEKLGRIKAVYDPRDVFHNEQSVLPSWD</sequence>
<gene>
    <name evidence="6" type="ORF">B0H64DRAFT_423548</name>
</gene>
<dbReference type="AlphaFoldDB" id="A0AAE0HIU0"/>
<dbReference type="EMBL" id="JAUEPN010000003">
    <property type="protein sequence ID" value="KAK3297368.1"/>
    <property type="molecule type" value="Genomic_DNA"/>
</dbReference>
<dbReference type="Pfam" id="PF01565">
    <property type="entry name" value="FAD_binding_4"/>
    <property type="match status" value="1"/>
</dbReference>
<protein>
    <recommendedName>
        <fullName evidence="5">FAD-binding PCMH-type domain-containing protein</fullName>
    </recommendedName>
</protein>
<keyword evidence="2" id="KW-0285">Flavoprotein</keyword>
<evidence type="ECO:0000256" key="1">
    <source>
        <dbReference type="ARBA" id="ARBA00005466"/>
    </source>
</evidence>
<evidence type="ECO:0000256" key="2">
    <source>
        <dbReference type="ARBA" id="ARBA00022630"/>
    </source>
</evidence>
<dbReference type="InterPro" id="IPR012951">
    <property type="entry name" value="BBE"/>
</dbReference>
<dbReference type="InterPro" id="IPR036318">
    <property type="entry name" value="FAD-bd_PCMH-like_sf"/>
</dbReference>
<dbReference type="InterPro" id="IPR016166">
    <property type="entry name" value="FAD-bd_PCMH"/>
</dbReference>
<dbReference type="PANTHER" id="PTHR42973">
    <property type="entry name" value="BINDING OXIDOREDUCTASE, PUTATIVE (AFU_ORTHOLOGUE AFUA_1G17690)-RELATED"/>
    <property type="match status" value="1"/>
</dbReference>
<dbReference type="PANTHER" id="PTHR42973:SF17">
    <property type="entry name" value="OXIDASE, PUTATIVE (AFU_ORTHOLOGUE AFUA_6G14340)-RELATED"/>
    <property type="match status" value="1"/>
</dbReference>
<dbReference type="InterPro" id="IPR050416">
    <property type="entry name" value="FAD-linked_Oxidoreductase"/>
</dbReference>
<dbReference type="Pfam" id="PF08031">
    <property type="entry name" value="BBE"/>
    <property type="match status" value="1"/>
</dbReference>
<dbReference type="SUPFAM" id="SSF56176">
    <property type="entry name" value="FAD-binding/transporter-associated domain-like"/>
    <property type="match status" value="1"/>
</dbReference>
<reference evidence="6" key="1">
    <citation type="journal article" date="2023" name="Mol. Phylogenet. Evol.">
        <title>Genome-scale phylogeny and comparative genomics of the fungal order Sordariales.</title>
        <authorList>
            <person name="Hensen N."/>
            <person name="Bonometti L."/>
            <person name="Westerberg I."/>
            <person name="Brannstrom I.O."/>
            <person name="Guillou S."/>
            <person name="Cros-Aarteil S."/>
            <person name="Calhoun S."/>
            <person name="Haridas S."/>
            <person name="Kuo A."/>
            <person name="Mondo S."/>
            <person name="Pangilinan J."/>
            <person name="Riley R."/>
            <person name="LaButti K."/>
            <person name="Andreopoulos B."/>
            <person name="Lipzen A."/>
            <person name="Chen C."/>
            <person name="Yan M."/>
            <person name="Daum C."/>
            <person name="Ng V."/>
            <person name="Clum A."/>
            <person name="Steindorff A."/>
            <person name="Ohm R.A."/>
            <person name="Martin F."/>
            <person name="Silar P."/>
            <person name="Natvig D.O."/>
            <person name="Lalanne C."/>
            <person name="Gautier V."/>
            <person name="Ament-Velasquez S.L."/>
            <person name="Kruys A."/>
            <person name="Hutchinson M.I."/>
            <person name="Powell A.J."/>
            <person name="Barry K."/>
            <person name="Miller A.N."/>
            <person name="Grigoriev I.V."/>
            <person name="Debuchy R."/>
            <person name="Gladieux P."/>
            <person name="Hiltunen Thoren M."/>
            <person name="Johannesson H."/>
        </authorList>
    </citation>
    <scope>NUCLEOTIDE SEQUENCE</scope>
    <source>
        <strain evidence="6">CBS 168.71</strain>
    </source>
</reference>
<evidence type="ECO:0000256" key="3">
    <source>
        <dbReference type="ARBA" id="ARBA00022827"/>
    </source>
</evidence>
<evidence type="ECO:0000259" key="5">
    <source>
        <dbReference type="PROSITE" id="PS51387"/>
    </source>
</evidence>
<proteinExistence type="inferred from homology"/>
<keyword evidence="7" id="KW-1185">Reference proteome</keyword>
<dbReference type="GO" id="GO:0071949">
    <property type="term" value="F:FAD binding"/>
    <property type="evidence" value="ECO:0007669"/>
    <property type="project" value="InterPro"/>
</dbReference>
<dbReference type="RefSeq" id="XP_062660882.1">
    <property type="nucleotide sequence ID" value="XM_062805613.1"/>
</dbReference>
<dbReference type="Gene3D" id="3.40.462.20">
    <property type="match status" value="1"/>
</dbReference>
<comment type="caution">
    <text evidence="6">The sequence shown here is derived from an EMBL/GenBank/DDBJ whole genome shotgun (WGS) entry which is preliminary data.</text>
</comment>
<dbReference type="GO" id="GO:0016491">
    <property type="term" value="F:oxidoreductase activity"/>
    <property type="evidence" value="ECO:0007669"/>
    <property type="project" value="UniProtKB-KW"/>
</dbReference>
<dbReference type="InterPro" id="IPR006094">
    <property type="entry name" value="Oxid_FAD_bind_N"/>
</dbReference>
<name>A0AAE0HIU0_9PEZI</name>
<dbReference type="GeneID" id="87842561"/>
<evidence type="ECO:0000313" key="6">
    <source>
        <dbReference type="EMBL" id="KAK3297368.1"/>
    </source>
</evidence>
<feature type="domain" description="FAD-binding PCMH-type" evidence="5">
    <location>
        <begin position="40"/>
        <end position="211"/>
    </location>
</feature>
<comment type="similarity">
    <text evidence="1">Belongs to the oxygen-dependent FAD-linked oxidoreductase family.</text>
</comment>
<organism evidence="6 7">
    <name type="scientific">Chaetomium fimeti</name>
    <dbReference type="NCBI Taxonomy" id="1854472"/>
    <lineage>
        <taxon>Eukaryota</taxon>
        <taxon>Fungi</taxon>
        <taxon>Dikarya</taxon>
        <taxon>Ascomycota</taxon>
        <taxon>Pezizomycotina</taxon>
        <taxon>Sordariomycetes</taxon>
        <taxon>Sordariomycetidae</taxon>
        <taxon>Sordariales</taxon>
        <taxon>Chaetomiaceae</taxon>
        <taxon>Chaetomium</taxon>
    </lineage>
</organism>
<evidence type="ECO:0000256" key="4">
    <source>
        <dbReference type="ARBA" id="ARBA00023002"/>
    </source>
</evidence>
<dbReference type="PROSITE" id="PS51387">
    <property type="entry name" value="FAD_PCMH"/>
    <property type="match status" value="1"/>
</dbReference>